<dbReference type="InterPro" id="IPR051414">
    <property type="entry name" value="Adenylate-forming_Reductase"/>
</dbReference>
<reference evidence="12 13" key="1">
    <citation type="submission" date="2018-05" db="EMBL/GenBank/DDBJ databases">
        <title>Genome comparison of Eubacterium sp.</title>
        <authorList>
            <person name="Feng Y."/>
            <person name="Sanchez-Andrea I."/>
            <person name="Stams A.J.M."/>
            <person name="De Vos W.M."/>
        </authorList>
    </citation>
    <scope>NUCLEOTIDE SEQUENCE [LARGE SCALE GENOMIC DNA]</scope>
    <source>
        <strain evidence="12 13">YI</strain>
    </source>
</reference>
<dbReference type="Proteomes" id="UP000218387">
    <property type="component" value="Chromosome"/>
</dbReference>
<comment type="function">
    <text evidence="9">Catalyzes the activation of phenylacetic acid (PA) to phenylacetyl-CoA (PA-CoA).</text>
</comment>
<dbReference type="UniPathway" id="UPA00930"/>
<gene>
    <name evidence="12" type="ORF">CPZ25_004270</name>
</gene>
<dbReference type="SUPFAM" id="SSF56801">
    <property type="entry name" value="Acetyl-CoA synthetase-like"/>
    <property type="match status" value="1"/>
</dbReference>
<proteinExistence type="inferred from homology"/>
<dbReference type="InterPro" id="IPR042099">
    <property type="entry name" value="ANL_N_sf"/>
</dbReference>
<evidence type="ECO:0000256" key="4">
    <source>
        <dbReference type="ARBA" id="ARBA00060591"/>
    </source>
</evidence>
<evidence type="ECO:0000259" key="10">
    <source>
        <dbReference type="Pfam" id="PF00501"/>
    </source>
</evidence>
<comment type="catalytic activity">
    <reaction evidence="9">
        <text>2-phenylacetate + ATP + CoA = phenylacetyl-CoA + AMP + diphosphate</text>
        <dbReference type="Rhea" id="RHEA:20956"/>
        <dbReference type="ChEBI" id="CHEBI:18401"/>
        <dbReference type="ChEBI" id="CHEBI:30616"/>
        <dbReference type="ChEBI" id="CHEBI:33019"/>
        <dbReference type="ChEBI" id="CHEBI:57287"/>
        <dbReference type="ChEBI" id="CHEBI:57390"/>
        <dbReference type="ChEBI" id="CHEBI:456215"/>
        <dbReference type="EC" id="6.2.1.30"/>
    </reaction>
</comment>
<dbReference type="AlphaFoldDB" id="A0A4P9C567"/>
<keyword evidence="3 9" id="KW-0547">Nucleotide-binding</keyword>
<feature type="domain" description="AMP-dependent synthetase/ligase" evidence="10">
    <location>
        <begin position="89"/>
        <end position="284"/>
    </location>
</feature>
<dbReference type="Gene3D" id="3.30.300.30">
    <property type="match status" value="1"/>
</dbReference>
<dbReference type="CDD" id="cd05913">
    <property type="entry name" value="PaaK"/>
    <property type="match status" value="1"/>
</dbReference>
<evidence type="ECO:0000256" key="8">
    <source>
        <dbReference type="ARBA" id="ARBA00075111"/>
    </source>
</evidence>
<comment type="pathway">
    <text evidence="4 9">Aromatic compound metabolism; phenylacetate degradation.</text>
</comment>
<dbReference type="GO" id="GO:0000166">
    <property type="term" value="F:nucleotide binding"/>
    <property type="evidence" value="ECO:0007669"/>
    <property type="project" value="UniProtKB-KW"/>
</dbReference>
<feature type="domain" description="AMP-dependent ligase C-terminal" evidence="11">
    <location>
        <begin position="334"/>
        <end position="430"/>
    </location>
</feature>
<evidence type="ECO:0000256" key="6">
    <source>
        <dbReference type="ARBA" id="ARBA00066629"/>
    </source>
</evidence>
<dbReference type="EMBL" id="CP029487">
    <property type="protein sequence ID" value="QCT70569.1"/>
    <property type="molecule type" value="Genomic_DNA"/>
</dbReference>
<dbReference type="Pfam" id="PF00501">
    <property type="entry name" value="AMP-binding"/>
    <property type="match status" value="1"/>
</dbReference>
<keyword evidence="2 9" id="KW-0436">Ligase</keyword>
<dbReference type="InterPro" id="IPR000873">
    <property type="entry name" value="AMP-dep_synth/lig_dom"/>
</dbReference>
<dbReference type="PANTHER" id="PTHR43439">
    <property type="entry name" value="PHENYLACETATE-COENZYME A LIGASE"/>
    <property type="match status" value="1"/>
</dbReference>
<keyword evidence="13" id="KW-1185">Reference proteome</keyword>
<dbReference type="GO" id="GO:0047475">
    <property type="term" value="F:phenylacetate-CoA ligase activity"/>
    <property type="evidence" value="ECO:0007669"/>
    <property type="project" value="UniProtKB-EC"/>
</dbReference>
<dbReference type="RefSeq" id="WP_096919759.1">
    <property type="nucleotide sequence ID" value="NZ_CP029487.1"/>
</dbReference>
<dbReference type="PANTHER" id="PTHR43439:SF1">
    <property type="entry name" value="PHENYLACETATE-COENZYME A LIGASE"/>
    <property type="match status" value="1"/>
</dbReference>
<sequence>MIWSLKETLPREEIREIQFKRLKKTLKHVYKNVPYYRNLFKANKIKPEDIRSLEDLRFLPFTTKEDLRMNYPFGLFAVPKEKIVRYHASSGTTGNPTVVGYTRKDLETWAECIARLVTMGGVTKRDTAHVSFGYGLFTGAFGLHQGLEKVGAGVVPMSSGNTQKQIKIMKDFGATVLIGTPSYALRLAEVAQDMGLDPAVDLNLRVGCFGGEGSTEAMRAKINEAFGLFATENYGMSELIGPGVSGECPALTGMHINEDHFIAEIIDPVTLEVLPEGETGELVITPITKQALPLIRYRTKDITHLDYTTCACGRTTARMAKIEGRTDDMLIISGVNVFPSQIEEVLLSIDGIGSNYLITVSKKGYLDKIEIDVEVVDHDLLDSVTKLEALYTEIKTKLHTILGIHPTIHLVEPKSLKRSEGKAQRVLDLRGEK</sequence>
<evidence type="ECO:0000256" key="3">
    <source>
        <dbReference type="ARBA" id="ARBA00022741"/>
    </source>
</evidence>
<dbReference type="FunFam" id="3.40.50.12780:FF:000016">
    <property type="entry name" value="Phenylacetate-coenzyme A ligase"/>
    <property type="match status" value="1"/>
</dbReference>
<dbReference type="InterPro" id="IPR045851">
    <property type="entry name" value="AMP-bd_C_sf"/>
</dbReference>
<comment type="subunit">
    <text evidence="1">Monomer.</text>
</comment>
<evidence type="ECO:0000256" key="9">
    <source>
        <dbReference type="PIRNR" id="PIRNR006444"/>
    </source>
</evidence>
<dbReference type="InterPro" id="IPR011880">
    <property type="entry name" value="PA_CoA_ligase"/>
</dbReference>
<evidence type="ECO:0000313" key="12">
    <source>
        <dbReference type="EMBL" id="QCT70569.1"/>
    </source>
</evidence>
<evidence type="ECO:0000256" key="7">
    <source>
        <dbReference type="ARBA" id="ARBA00068695"/>
    </source>
</evidence>
<comment type="similarity">
    <text evidence="5 9">Belongs to the phenylacetyl-CoA ligase family.</text>
</comment>
<name>A0A4P9C567_EUBML</name>
<dbReference type="GO" id="GO:0010124">
    <property type="term" value="P:phenylacetate catabolic process"/>
    <property type="evidence" value="ECO:0007669"/>
    <property type="project" value="UniProtKB-UniRule"/>
</dbReference>
<evidence type="ECO:0000259" key="11">
    <source>
        <dbReference type="Pfam" id="PF14535"/>
    </source>
</evidence>
<accession>A0A4P9C567</accession>
<dbReference type="PIRSF" id="PIRSF006444">
    <property type="entry name" value="PaaK"/>
    <property type="match status" value="1"/>
</dbReference>
<evidence type="ECO:0000256" key="1">
    <source>
        <dbReference type="ARBA" id="ARBA00011245"/>
    </source>
</evidence>
<evidence type="ECO:0000313" key="13">
    <source>
        <dbReference type="Proteomes" id="UP000218387"/>
    </source>
</evidence>
<evidence type="ECO:0000256" key="2">
    <source>
        <dbReference type="ARBA" id="ARBA00022598"/>
    </source>
</evidence>
<dbReference type="InterPro" id="IPR028154">
    <property type="entry name" value="AMP-dep_Lig_C"/>
</dbReference>
<dbReference type="Gene3D" id="3.40.50.12780">
    <property type="entry name" value="N-terminal domain of ligase-like"/>
    <property type="match status" value="1"/>
</dbReference>
<evidence type="ECO:0000256" key="5">
    <source>
        <dbReference type="ARBA" id="ARBA00061566"/>
    </source>
</evidence>
<dbReference type="Pfam" id="PF14535">
    <property type="entry name" value="AMP-binding_C_2"/>
    <property type="match status" value="1"/>
</dbReference>
<organism evidence="12 13">
    <name type="scientific">Eubacterium maltosivorans</name>
    <dbReference type="NCBI Taxonomy" id="2041044"/>
    <lineage>
        <taxon>Bacteria</taxon>
        <taxon>Bacillati</taxon>
        <taxon>Bacillota</taxon>
        <taxon>Clostridia</taxon>
        <taxon>Eubacteriales</taxon>
        <taxon>Eubacteriaceae</taxon>
        <taxon>Eubacterium</taxon>
    </lineage>
</organism>
<dbReference type="EC" id="6.2.1.30" evidence="6 9"/>
<dbReference type="KEGG" id="emt:CPZ25_004270"/>
<protein>
    <recommendedName>
        <fullName evidence="7 9">Phenylacetate-coenzyme A ligase</fullName>
        <ecNumber evidence="6 9">6.2.1.30</ecNumber>
    </recommendedName>
    <alternativeName>
        <fullName evidence="8 9">Phenylacetyl-CoA ligase</fullName>
    </alternativeName>
</protein>